<dbReference type="Proteomes" id="UP001142317">
    <property type="component" value="Unassembled WGS sequence"/>
</dbReference>
<protein>
    <submittedName>
        <fullName evidence="2">Uncharacterized protein</fullName>
    </submittedName>
</protein>
<evidence type="ECO:0000313" key="2">
    <source>
        <dbReference type="EMBL" id="GLJ79020.1"/>
    </source>
</evidence>
<gene>
    <name evidence="2" type="ORF">GCM10017586_07020</name>
</gene>
<proteinExistence type="predicted"/>
<reference evidence="2" key="1">
    <citation type="journal article" date="2014" name="Int. J. Syst. Evol. Microbiol.">
        <title>Complete genome sequence of Corynebacterium casei LMG S-19264T (=DSM 44701T), isolated from a smear-ripened cheese.</title>
        <authorList>
            <consortium name="US DOE Joint Genome Institute (JGI-PGF)"/>
            <person name="Walter F."/>
            <person name="Albersmeier A."/>
            <person name="Kalinowski J."/>
            <person name="Ruckert C."/>
        </authorList>
    </citation>
    <scope>NUCLEOTIDE SEQUENCE</scope>
    <source>
        <strain evidence="2">VKM Ac-1447</strain>
    </source>
</reference>
<evidence type="ECO:0000256" key="1">
    <source>
        <dbReference type="SAM" id="MobiDB-lite"/>
    </source>
</evidence>
<sequence length="173" mass="19801">MADARIPERYLVDRRIMRLSDAERSSLFLATLWSVSNRTDGRIERGDLAIIPMFREAAVHTLVVQGLWVEDGPDAWVIVDYERDQTSRSQFEVMENTRRREREKKQRQRLKQGVPGDSPGGQSRGTSQDRQGQARQGEEGQEIAEGVDVGTGEVHEWPVRVPGEQFVQDEVPW</sequence>
<dbReference type="AlphaFoldDB" id="A0A9W6M2I4"/>
<feature type="compositionally biased region" description="Basic and acidic residues" evidence="1">
    <location>
        <begin position="95"/>
        <end position="104"/>
    </location>
</feature>
<dbReference type="RefSeq" id="WP_210004815.1">
    <property type="nucleotide sequence ID" value="NZ_BSEO01000001.1"/>
</dbReference>
<accession>A0A9W6M2I4</accession>
<reference evidence="2" key="2">
    <citation type="submission" date="2023-01" db="EMBL/GenBank/DDBJ databases">
        <authorList>
            <person name="Sun Q."/>
            <person name="Evtushenko L."/>
        </authorList>
    </citation>
    <scope>NUCLEOTIDE SEQUENCE</scope>
    <source>
        <strain evidence="2">VKM Ac-1447</strain>
    </source>
</reference>
<name>A0A9W6M2I4_9MICO</name>
<keyword evidence="3" id="KW-1185">Reference proteome</keyword>
<dbReference type="EMBL" id="BSEO01000001">
    <property type="protein sequence ID" value="GLJ79020.1"/>
    <property type="molecule type" value="Genomic_DNA"/>
</dbReference>
<feature type="region of interest" description="Disordered" evidence="1">
    <location>
        <begin position="90"/>
        <end position="173"/>
    </location>
</feature>
<organism evidence="2 3">
    <name type="scientific">Microbacterium imperiale</name>
    <dbReference type="NCBI Taxonomy" id="33884"/>
    <lineage>
        <taxon>Bacteria</taxon>
        <taxon>Bacillati</taxon>
        <taxon>Actinomycetota</taxon>
        <taxon>Actinomycetes</taxon>
        <taxon>Micrococcales</taxon>
        <taxon>Microbacteriaceae</taxon>
        <taxon>Microbacterium</taxon>
    </lineage>
</organism>
<comment type="caution">
    <text evidence="2">The sequence shown here is derived from an EMBL/GenBank/DDBJ whole genome shotgun (WGS) entry which is preliminary data.</text>
</comment>
<evidence type="ECO:0000313" key="3">
    <source>
        <dbReference type="Proteomes" id="UP001142317"/>
    </source>
</evidence>